<dbReference type="AlphaFoldDB" id="X1LEF3"/>
<dbReference type="GO" id="GO:0005829">
    <property type="term" value="C:cytosol"/>
    <property type="evidence" value="ECO:0007669"/>
    <property type="project" value="TreeGrafter"/>
</dbReference>
<gene>
    <name evidence="3" type="ORF">S06H3_05095</name>
</gene>
<dbReference type="PANTHER" id="PTHR30624:SF0">
    <property type="entry name" value="METALLOPROTEASE SLR0863"/>
    <property type="match status" value="1"/>
</dbReference>
<accession>X1LEF3</accession>
<dbReference type="GO" id="GO:0006508">
    <property type="term" value="P:proteolysis"/>
    <property type="evidence" value="ECO:0007669"/>
    <property type="project" value="InterPro"/>
</dbReference>
<sequence length="185" mass="19951">LNIVDDATIPTLRGSYKYDDEGTPASKTYLIYEGILVGRLHSRETAAKMAEKPTGNARAINYLFPPIVRMTNTFIEPGSLSFEDMLGDTKEGVYVKDWYGGQTSLEMFTFSAGEAYMIRGGKLAELLRPVALTGNVFVTLGNIDAIGNDLQMNQGGGCGKGGQSPLPVSNGSPHIRIRQCLVGGR</sequence>
<dbReference type="SUPFAM" id="SSF111283">
    <property type="entry name" value="Putative modulator of DNA gyrase, PmbA/TldD"/>
    <property type="match status" value="1"/>
</dbReference>
<name>X1LEF3_9ZZZZ</name>
<reference evidence="3" key="1">
    <citation type="journal article" date="2014" name="Front. Microbiol.">
        <title>High frequency of phylogenetically diverse reductive dehalogenase-homologous genes in deep subseafloor sedimentary metagenomes.</title>
        <authorList>
            <person name="Kawai M."/>
            <person name="Futagami T."/>
            <person name="Toyoda A."/>
            <person name="Takaki Y."/>
            <person name="Nishi S."/>
            <person name="Hori S."/>
            <person name="Arai W."/>
            <person name="Tsubouchi T."/>
            <person name="Morono Y."/>
            <person name="Uchiyama I."/>
            <person name="Ito T."/>
            <person name="Fujiyama A."/>
            <person name="Inagaki F."/>
            <person name="Takami H."/>
        </authorList>
    </citation>
    <scope>NUCLEOTIDE SEQUENCE</scope>
    <source>
        <strain evidence="3">Expedition CK06-06</strain>
    </source>
</reference>
<proteinExistence type="inferred from homology"/>
<organism evidence="3">
    <name type="scientific">marine sediment metagenome</name>
    <dbReference type="NCBI Taxonomy" id="412755"/>
    <lineage>
        <taxon>unclassified sequences</taxon>
        <taxon>metagenomes</taxon>
        <taxon>ecological metagenomes</taxon>
    </lineage>
</organism>
<dbReference type="GO" id="GO:0008237">
    <property type="term" value="F:metallopeptidase activity"/>
    <property type="evidence" value="ECO:0007669"/>
    <property type="project" value="InterPro"/>
</dbReference>
<feature type="non-terminal residue" evidence="3">
    <location>
        <position position="1"/>
    </location>
</feature>
<evidence type="ECO:0000259" key="2">
    <source>
        <dbReference type="Pfam" id="PF19289"/>
    </source>
</evidence>
<dbReference type="InterPro" id="IPR036059">
    <property type="entry name" value="TldD/PmbA_sf"/>
</dbReference>
<dbReference type="InterPro" id="IPR051463">
    <property type="entry name" value="Peptidase_U62_metallo"/>
</dbReference>
<dbReference type="Pfam" id="PF19289">
    <property type="entry name" value="PmbA_TldD_3rd"/>
    <property type="match status" value="1"/>
</dbReference>
<dbReference type="EMBL" id="BARV01001854">
    <property type="protein sequence ID" value="GAI00815.1"/>
    <property type="molecule type" value="Genomic_DNA"/>
</dbReference>
<dbReference type="InterPro" id="IPR045569">
    <property type="entry name" value="Metalloprtase-TldD/E_C"/>
</dbReference>
<evidence type="ECO:0000256" key="1">
    <source>
        <dbReference type="ARBA" id="ARBA00005836"/>
    </source>
</evidence>
<comment type="caution">
    <text evidence="3">The sequence shown here is derived from an EMBL/GenBank/DDBJ whole genome shotgun (WGS) entry which is preliminary data.</text>
</comment>
<dbReference type="PANTHER" id="PTHR30624">
    <property type="entry name" value="UNCHARACTERIZED PROTEIN TLDD AND PMBA"/>
    <property type="match status" value="1"/>
</dbReference>
<evidence type="ECO:0000313" key="3">
    <source>
        <dbReference type="EMBL" id="GAI00815.1"/>
    </source>
</evidence>
<protein>
    <recommendedName>
        <fullName evidence="2">Metalloprotease TldD/E C-terminal domain-containing protein</fullName>
    </recommendedName>
</protein>
<feature type="domain" description="Metalloprotease TldD/E C-terminal" evidence="2">
    <location>
        <begin position="1"/>
        <end position="184"/>
    </location>
</feature>
<comment type="similarity">
    <text evidence="1">Belongs to the peptidase U62 family.</text>
</comment>